<dbReference type="AlphaFoldDB" id="A0A2V4NM08"/>
<keyword evidence="2" id="KW-1185">Reference proteome</keyword>
<protein>
    <submittedName>
        <fullName evidence="1">DUF2267 domain-containing protein</fullName>
    </submittedName>
</protein>
<dbReference type="InterPro" id="IPR038282">
    <property type="entry name" value="DUF2267_sf"/>
</dbReference>
<name>A0A2V4NM08_9ACTN</name>
<evidence type="ECO:0000313" key="2">
    <source>
        <dbReference type="Proteomes" id="UP000248039"/>
    </source>
</evidence>
<comment type="caution">
    <text evidence="1">The sequence shown here is derived from an EMBL/GenBank/DDBJ whole genome shotgun (WGS) entry which is preliminary data.</text>
</comment>
<dbReference type="InterPro" id="IPR018727">
    <property type="entry name" value="DUF2267"/>
</dbReference>
<sequence length="148" mass="16086">MLPRRPRDPDSGRPPAMIRYRRLLHQVRTGGRYPSDEEAERVLDAVLALLGSQLTGEERCDLAAVLPERARAVFTAQIPLPHPVTAPAFVDTLAHTLGTSLTTARWDASSVLAALTTLTDDHLTDRLLAQLPRGYALLFGRADLAAAA</sequence>
<dbReference type="EMBL" id="PYBW01000082">
    <property type="protein sequence ID" value="PYC76638.1"/>
    <property type="molecule type" value="Genomic_DNA"/>
</dbReference>
<proteinExistence type="predicted"/>
<evidence type="ECO:0000313" key="1">
    <source>
        <dbReference type="EMBL" id="PYC76638.1"/>
    </source>
</evidence>
<organism evidence="1 2">
    <name type="scientific">Streptomyces tateyamensis</name>
    <dbReference type="NCBI Taxonomy" id="565073"/>
    <lineage>
        <taxon>Bacteria</taxon>
        <taxon>Bacillati</taxon>
        <taxon>Actinomycetota</taxon>
        <taxon>Actinomycetes</taxon>
        <taxon>Kitasatosporales</taxon>
        <taxon>Streptomycetaceae</taxon>
        <taxon>Streptomyces</taxon>
    </lineage>
</organism>
<gene>
    <name evidence="1" type="ORF">C7C46_21920</name>
</gene>
<dbReference type="Pfam" id="PF10025">
    <property type="entry name" value="DUF2267"/>
    <property type="match status" value="1"/>
</dbReference>
<accession>A0A2V4NM08</accession>
<reference evidence="1 2" key="1">
    <citation type="submission" date="2018-03" db="EMBL/GenBank/DDBJ databases">
        <title>Bioinformatic expansion and discovery of thiopeptide antibiotics.</title>
        <authorList>
            <person name="Schwalen C.J."/>
            <person name="Hudson G.A."/>
            <person name="Mitchell D.A."/>
        </authorList>
    </citation>
    <scope>NUCLEOTIDE SEQUENCE [LARGE SCALE GENOMIC DNA]</scope>
    <source>
        <strain evidence="1 2">ATCC 21389</strain>
    </source>
</reference>
<dbReference type="Proteomes" id="UP000248039">
    <property type="component" value="Unassembled WGS sequence"/>
</dbReference>
<dbReference type="Gene3D" id="1.10.490.110">
    <property type="entry name" value="Uncharacterized conserved protein DUF2267"/>
    <property type="match status" value="1"/>
</dbReference>
<dbReference type="OrthoDB" id="952780at2"/>